<gene>
    <name evidence="3" type="ORF">RHP49_16905</name>
</gene>
<dbReference type="Pfam" id="PF00383">
    <property type="entry name" value="dCMP_cyt_deam_1"/>
    <property type="match status" value="1"/>
</dbReference>
<dbReference type="InterPro" id="IPR002125">
    <property type="entry name" value="CMP_dCMP_dom"/>
</dbReference>
<evidence type="ECO:0000259" key="2">
    <source>
        <dbReference type="Pfam" id="PF00383"/>
    </source>
</evidence>
<dbReference type="Gene3D" id="3.40.50.300">
    <property type="entry name" value="P-loop containing nucleotide triphosphate hydrolases"/>
    <property type="match status" value="1"/>
</dbReference>
<dbReference type="Gene3D" id="3.40.140.10">
    <property type="entry name" value="Cytidine Deaminase, domain 2"/>
    <property type="match status" value="1"/>
</dbReference>
<feature type="domain" description="CMP/dCMP-type deaminase" evidence="2">
    <location>
        <begin position="410"/>
        <end position="581"/>
    </location>
</feature>
<dbReference type="InterPro" id="IPR016193">
    <property type="entry name" value="Cytidine_deaminase-like"/>
</dbReference>
<reference evidence="3 4" key="1">
    <citation type="submission" date="2023-09" db="EMBL/GenBank/DDBJ databases">
        <title>Thalassobella suaedae gen. nov., sp. nov., a marine bacterium of the family Flavobacteriaceae isolated from a halophyte Suaeda japonica.</title>
        <authorList>
            <person name="Lee S.Y."/>
            <person name="Hwang C.Y."/>
        </authorList>
    </citation>
    <scope>NUCLEOTIDE SEQUENCE [LARGE SCALE GENOMIC DNA]</scope>
    <source>
        <strain evidence="3 4">HL-DH10</strain>
    </source>
</reference>
<dbReference type="PANTHER" id="PTHR11086:SF18">
    <property type="entry name" value="DEOXYCYTIDYLATE DEAMINASE"/>
    <property type="match status" value="1"/>
</dbReference>
<dbReference type="SUPFAM" id="SSF53927">
    <property type="entry name" value="Cytidine deaminase-like"/>
    <property type="match status" value="1"/>
</dbReference>
<organism evidence="3 4">
    <name type="scientific">Thalassobellus suaedae</name>
    <dbReference type="NCBI Taxonomy" id="3074124"/>
    <lineage>
        <taxon>Bacteria</taxon>
        <taxon>Pseudomonadati</taxon>
        <taxon>Bacteroidota</taxon>
        <taxon>Flavobacteriia</taxon>
        <taxon>Flavobacteriales</taxon>
        <taxon>Flavobacteriaceae</taxon>
        <taxon>Thalassobellus</taxon>
    </lineage>
</organism>
<name>A0ABY9Y3Y0_9FLAO</name>
<dbReference type="EMBL" id="CP134536">
    <property type="protein sequence ID" value="WNH12554.1"/>
    <property type="molecule type" value="Genomic_DNA"/>
</dbReference>
<dbReference type="InterPro" id="IPR015517">
    <property type="entry name" value="dCMP_deaminase-rel"/>
</dbReference>
<dbReference type="Proteomes" id="UP001303407">
    <property type="component" value="Chromosome"/>
</dbReference>
<dbReference type="RefSeq" id="WP_415862537.1">
    <property type="nucleotide sequence ID" value="NZ_CP134536.1"/>
</dbReference>
<evidence type="ECO:0000313" key="4">
    <source>
        <dbReference type="Proteomes" id="UP001303407"/>
    </source>
</evidence>
<keyword evidence="1" id="KW-0378">Hydrolase</keyword>
<proteinExistence type="predicted"/>
<protein>
    <recommendedName>
        <fullName evidence="2">CMP/dCMP-type deaminase domain-containing protein</fullName>
    </recommendedName>
</protein>
<dbReference type="PANTHER" id="PTHR11086">
    <property type="entry name" value="DEOXYCYTIDYLATE DEAMINASE-RELATED"/>
    <property type="match status" value="1"/>
</dbReference>
<evidence type="ECO:0000256" key="1">
    <source>
        <dbReference type="ARBA" id="ARBA00022801"/>
    </source>
</evidence>
<keyword evidence="4" id="KW-1185">Reference proteome</keyword>
<accession>A0ABY9Y3Y0</accession>
<dbReference type="InterPro" id="IPR027417">
    <property type="entry name" value="P-loop_NTPase"/>
</dbReference>
<sequence length="679" mass="78172">MDQLYSLRKNFTIIGLTGKSGAGCTQIANSLSNPGFANSLKKLIVKETSDTEQLKLNVCIKYLQNDNNWNEYKIINYKDVLFLHLIYESVLYTKDSNEAIDNIIENIIQNGHSKDSTFSNRFDNVAENIDKIKDFFKQEDKSWFDYPHQNLTCDLLKECLADRKESPEFFSYYFDYFEDFSNRFFQLINSIDFTKSTRLTHDLANNLRAFGTVKSDDFCNSDIDNVYTVAETINRIIKNWKAKKETTKIIIDSLKNSLELMYFKEKYAAFYSIAVNKSESEREKYVEDFINNHFKNYSSEQIAEHVKQVLFLSNIEYDGKQVNDGEFLCPDIENCIQKSDFHIFFSNYASIKKNGYQDYEVEVLNQCPKGIEEKLKKELSAYTNLNIDIQLAKFVALINRPGIITPNAFERSMQVAFNAKVNSGCISRQVGAVVTDESYSVKAIGWNDIPRMQIPCNLRSAEDLIKGNNKEHFSDFEKGLAGEYKDGEKFNKKIEEEFKRFDTSKLEGRHCSFCFKTFHNAFEGEKNQVHTRSLHAEENAMLQITKYGGQGLKNGNLFTTASPCELCSKKAFQLGVKNIYYIDPYPGIATTHILTNSRKVNARPNLVMFQGAVGRAFHKLYDPFMSHKDELAILANIKPKENKKLKIKGLTKDNVEIELIEKILNDEAFKKSVIDLNKS</sequence>
<evidence type="ECO:0000313" key="3">
    <source>
        <dbReference type="EMBL" id="WNH12554.1"/>
    </source>
</evidence>